<evidence type="ECO:0000313" key="3">
    <source>
        <dbReference type="Proteomes" id="UP000027318"/>
    </source>
</evidence>
<gene>
    <name evidence="2" type="ORF">ADINL_1839</name>
</gene>
<comment type="caution">
    <text evidence="2">The sequence shown here is derived from an EMBL/GenBank/DDBJ whole genome shotgun (WGS) entry which is preliminary data.</text>
</comment>
<keyword evidence="3" id="KW-1185">Reference proteome</keyword>
<dbReference type="CDD" id="cd07253">
    <property type="entry name" value="GLOD5"/>
    <property type="match status" value="1"/>
</dbReference>
<dbReference type="AlphaFoldDB" id="A0A063Y292"/>
<protein>
    <submittedName>
        <fullName evidence="2">Biphenyl-2,3-diol 1,2-dioxygenase III-related protein</fullName>
    </submittedName>
</protein>
<feature type="domain" description="VOC" evidence="1">
    <location>
        <begin position="4"/>
        <end position="124"/>
    </location>
</feature>
<reference evidence="2 3" key="1">
    <citation type="journal article" date="2005" name="Int. J. Syst. Evol. Microbiol.">
        <title>Nitrincola lacisaponensis gen. nov., sp. nov., a novel alkaliphilic bacterium isolated from an alkaline, saline lake.</title>
        <authorList>
            <person name="Dimitriu P.A."/>
            <person name="Shukla S.K."/>
            <person name="Conradt J."/>
            <person name="Marquez M.C."/>
            <person name="Ventosa A."/>
            <person name="Maglia A."/>
            <person name="Peyton B.M."/>
            <person name="Pinkart H.C."/>
            <person name="Mormile M.R."/>
        </authorList>
    </citation>
    <scope>NUCLEOTIDE SEQUENCE [LARGE SCALE GENOMIC DNA]</scope>
    <source>
        <strain evidence="2 3">4CA</strain>
    </source>
</reference>
<keyword evidence="2" id="KW-0560">Oxidoreductase</keyword>
<dbReference type="SUPFAM" id="SSF54593">
    <property type="entry name" value="Glyoxalase/Bleomycin resistance protein/Dihydroxybiphenyl dioxygenase"/>
    <property type="match status" value="1"/>
</dbReference>
<sequence length="129" mass="14281">MISHLDHLVLTVRNIDTTVEFYVDILGMEKEVFGEGRVALKFGSQKINLHQYGKEFEPKADHPTPGSADLCFITTLPIRDALAQVAEKGVCVIEGIVTRTGANGPIQSFYFRDPDQNLIEVSSYEAAIL</sequence>
<dbReference type="PANTHER" id="PTHR21366">
    <property type="entry name" value="GLYOXALASE FAMILY PROTEIN"/>
    <property type="match status" value="1"/>
</dbReference>
<dbReference type="PANTHER" id="PTHR21366:SF14">
    <property type="entry name" value="GLYOXALASE DOMAIN-CONTAINING PROTEIN 5"/>
    <property type="match status" value="1"/>
</dbReference>
<dbReference type="Pfam" id="PF00903">
    <property type="entry name" value="Glyoxalase"/>
    <property type="match status" value="1"/>
</dbReference>
<evidence type="ECO:0000313" key="2">
    <source>
        <dbReference type="EMBL" id="KDE39799.1"/>
    </source>
</evidence>
<dbReference type="PROSITE" id="PS51819">
    <property type="entry name" value="VOC"/>
    <property type="match status" value="1"/>
</dbReference>
<dbReference type="RefSeq" id="WP_036546771.1">
    <property type="nucleotide sequence ID" value="NZ_JMSZ01000024.1"/>
</dbReference>
<accession>A0A063Y292</accession>
<dbReference type="InterPro" id="IPR029068">
    <property type="entry name" value="Glyas_Bleomycin-R_OHBP_Dase"/>
</dbReference>
<name>A0A063Y292_9GAMM</name>
<proteinExistence type="predicted"/>
<evidence type="ECO:0000259" key="1">
    <source>
        <dbReference type="PROSITE" id="PS51819"/>
    </source>
</evidence>
<dbReference type="InterPro" id="IPR037523">
    <property type="entry name" value="VOC_core"/>
</dbReference>
<organism evidence="2 3">
    <name type="scientific">Nitrincola lacisaponensis</name>
    <dbReference type="NCBI Taxonomy" id="267850"/>
    <lineage>
        <taxon>Bacteria</taxon>
        <taxon>Pseudomonadati</taxon>
        <taxon>Pseudomonadota</taxon>
        <taxon>Gammaproteobacteria</taxon>
        <taxon>Oceanospirillales</taxon>
        <taxon>Oceanospirillaceae</taxon>
        <taxon>Nitrincola</taxon>
    </lineage>
</organism>
<dbReference type="Proteomes" id="UP000027318">
    <property type="component" value="Unassembled WGS sequence"/>
</dbReference>
<dbReference type="STRING" id="267850.ADINL_1839"/>
<dbReference type="InterPro" id="IPR050383">
    <property type="entry name" value="GlyoxalaseI/FosfomycinResist"/>
</dbReference>
<dbReference type="OrthoDB" id="9812656at2"/>
<dbReference type="PATRIC" id="fig|267850.7.peg.1809"/>
<keyword evidence="2" id="KW-0223">Dioxygenase</keyword>
<dbReference type="Gene3D" id="3.10.180.10">
    <property type="entry name" value="2,3-Dihydroxybiphenyl 1,2-Dioxygenase, domain 1"/>
    <property type="match status" value="1"/>
</dbReference>
<dbReference type="InterPro" id="IPR004360">
    <property type="entry name" value="Glyas_Fos-R_dOase_dom"/>
</dbReference>
<dbReference type="GO" id="GO:0051213">
    <property type="term" value="F:dioxygenase activity"/>
    <property type="evidence" value="ECO:0007669"/>
    <property type="project" value="UniProtKB-KW"/>
</dbReference>
<dbReference type="EMBL" id="JMSZ01000024">
    <property type="protein sequence ID" value="KDE39799.1"/>
    <property type="molecule type" value="Genomic_DNA"/>
</dbReference>